<dbReference type="SUPFAM" id="SSF49842">
    <property type="entry name" value="TNF-like"/>
    <property type="match status" value="2"/>
</dbReference>
<dbReference type="EMBL" id="CP031417">
    <property type="protein sequence ID" value="AXK81575.1"/>
    <property type="molecule type" value="Genomic_DNA"/>
</dbReference>
<proteinExistence type="predicted"/>
<feature type="coiled-coil region" evidence="3">
    <location>
        <begin position="999"/>
        <end position="1044"/>
    </location>
</feature>
<dbReference type="Pfam" id="PF00386">
    <property type="entry name" value="C1q"/>
    <property type="match status" value="1"/>
</dbReference>
<dbReference type="InterPro" id="IPR030392">
    <property type="entry name" value="S74_ICA"/>
</dbReference>
<name>A0A345ZXC8_9HYPH</name>
<dbReference type="Pfam" id="PF13884">
    <property type="entry name" value="Peptidase_S74"/>
    <property type="match status" value="1"/>
</dbReference>
<dbReference type="KEGG" id="ptaw:DW352_14240"/>
<dbReference type="PROSITE" id="PS50871">
    <property type="entry name" value="C1Q"/>
    <property type="match status" value="1"/>
</dbReference>
<dbReference type="InterPro" id="IPR050392">
    <property type="entry name" value="Collagen/C1q_domain"/>
</dbReference>
<gene>
    <name evidence="7" type="ORF">DW352_14240</name>
</gene>
<dbReference type="PANTHER" id="PTHR15427:SF33">
    <property type="entry name" value="COLLAGEN IV NC1 DOMAIN-CONTAINING PROTEIN"/>
    <property type="match status" value="1"/>
</dbReference>
<feature type="region of interest" description="Disordered" evidence="4">
    <location>
        <begin position="1"/>
        <end position="22"/>
    </location>
</feature>
<reference evidence="7 8" key="1">
    <citation type="submission" date="2018-07" db="EMBL/GenBank/DDBJ databases">
        <authorList>
            <person name="Quirk P.G."/>
            <person name="Krulwich T.A."/>
        </authorList>
    </citation>
    <scope>NUCLEOTIDE SEQUENCE [LARGE SCALE GENOMIC DNA]</scope>
    <source>
        <strain evidence="7 8">CC-BB4</strain>
    </source>
</reference>
<dbReference type="OrthoDB" id="8041027at2"/>
<evidence type="ECO:0008006" key="9">
    <source>
        <dbReference type="Google" id="ProtNLM"/>
    </source>
</evidence>
<dbReference type="PROSITE" id="PS51688">
    <property type="entry name" value="ICA"/>
    <property type="match status" value="1"/>
</dbReference>
<organism evidence="7 8">
    <name type="scientific">Pseudolabrys taiwanensis</name>
    <dbReference type="NCBI Taxonomy" id="331696"/>
    <lineage>
        <taxon>Bacteria</taxon>
        <taxon>Pseudomonadati</taxon>
        <taxon>Pseudomonadota</taxon>
        <taxon>Alphaproteobacteria</taxon>
        <taxon>Hyphomicrobiales</taxon>
        <taxon>Xanthobacteraceae</taxon>
        <taxon>Pseudolabrys</taxon>
    </lineage>
</organism>
<dbReference type="InterPro" id="IPR008983">
    <property type="entry name" value="Tumour_necrosis_fac-like_dom"/>
</dbReference>
<dbReference type="InterPro" id="IPR001073">
    <property type="entry name" value="C1q_dom"/>
</dbReference>
<keyword evidence="3" id="KW-0175">Coiled coil</keyword>
<keyword evidence="2" id="KW-0964">Secreted</keyword>
<dbReference type="InterPro" id="IPR036388">
    <property type="entry name" value="WH-like_DNA-bd_sf"/>
</dbReference>
<evidence type="ECO:0000259" key="6">
    <source>
        <dbReference type="PROSITE" id="PS51688"/>
    </source>
</evidence>
<keyword evidence="8" id="KW-1185">Reference proteome</keyword>
<sequence>MSLLGRMAGRRRCMSKPPRPKSAAPFPIYDGFELPATSQRVRAGLVAIGKRSLMRRWLLPVLGLILLAVAQPVQAACHYPDADEGNIMYNDDYNIVQYCDGVNWVSMGGGVTDARIGTLTANKWCAANAGGNGLECTQDAPVGVLSGLSDVDATGLADGNILKYSGTAGKWQTVSAGTADPSSAFSATAPSGGTLAIGTNVIVYTSVSFDTHSDINPSTGTFTAPASGVYVFAGNVQVVGNPTNYYTQFAVNGIGTINYGSRFNSTTGAASHPISHVSAVLKLNAGDTVRLAAYTDTSVMLASAVFSGARLSGGGIGGASTLAGLSDVDASGAANGKSLVYNGSTNKWEAQTISGSGSAQVAFHVDKNGATQPTSGQTVVTWPNEVYDTNNNFASNRFTPTVAGKYLIVLSTYMANATTISSIFKNTSTVAQSYSAASNGITPVSAIVDMNGTTDYIEARAESITGSTTLSGVPAQTYMTGILLNGGGPSGGSSQWSDVTGGINYAGGNVGIGTATPAERLEVFTDANAVPPRIFLTTVGVGSPGFIGRRADGSVGSLAAIAGADEYLAYFGGRGYNGSAWTSAAASFIGMLSSQAWTTTANGSYMNFYTTPNNSTTSAERMRIDASGNVGIGTATPGTPLHVYSTATAPLVQSEVKWDNVNSFSGFYAQTESADNSVDSSLYILAHASERTVTRYGLTLGGWSEIVVPAGATNGNGLAIGTAINKPIVFGTNSLERMRIDSNGNVGIGVTTPLDRLQVAGGLRLSAVTPVLRLNNSSAASGSQSWQVQNNNGLYFGTTADDFSSWQTSAVLYLDRSGRIGVGTASPTAKFEVAGNTIFLHTSGGANFQMMDDSATAGSKRFQMAVGSGYLTLGPVSDDNTSWTATAMQVNHAGNVGIGGGPNASYALNVTGTAYATGAAGALSDIRHKKDIHTLPEGELAKVMKLRPVSFLWKQPVDDGMKGEQLGFIAQEVEQVLPSIVLTQDDKDRTKGLKYTEIIPVLTRAIQELKADNDNLRAALKAANDNEEKEFRALRAEIDVLKKARHPVAAHKGGS</sequence>
<evidence type="ECO:0000256" key="4">
    <source>
        <dbReference type="SAM" id="MobiDB-lite"/>
    </source>
</evidence>
<dbReference type="SMART" id="SM00110">
    <property type="entry name" value="C1Q"/>
    <property type="match status" value="1"/>
</dbReference>
<dbReference type="PANTHER" id="PTHR15427">
    <property type="entry name" value="EMILIN ELASTIN MICROFIBRIL INTERFACE-LOCATED PROTEIN ELASTIN MICROFIBRIL INTERFACER"/>
    <property type="match status" value="1"/>
</dbReference>
<accession>A0A345ZXC8</accession>
<dbReference type="Gene3D" id="1.10.10.10">
    <property type="entry name" value="Winged helix-like DNA-binding domain superfamily/Winged helix DNA-binding domain"/>
    <property type="match status" value="1"/>
</dbReference>
<evidence type="ECO:0000256" key="1">
    <source>
        <dbReference type="ARBA" id="ARBA00004613"/>
    </source>
</evidence>
<comment type="subcellular location">
    <subcellularLocation>
        <location evidence="1">Secreted</location>
    </subcellularLocation>
</comment>
<dbReference type="Proteomes" id="UP000254889">
    <property type="component" value="Chromosome"/>
</dbReference>
<dbReference type="AlphaFoldDB" id="A0A345ZXC8"/>
<dbReference type="Gene3D" id="2.60.120.40">
    <property type="match status" value="2"/>
</dbReference>
<protein>
    <recommendedName>
        <fullName evidence="9">Peptidase S74 domain-containing protein</fullName>
    </recommendedName>
</protein>
<evidence type="ECO:0000313" key="7">
    <source>
        <dbReference type="EMBL" id="AXK81575.1"/>
    </source>
</evidence>
<feature type="domain" description="Peptidase S74" evidence="6">
    <location>
        <begin position="924"/>
        <end position="1020"/>
    </location>
</feature>
<evidence type="ECO:0000256" key="3">
    <source>
        <dbReference type="SAM" id="Coils"/>
    </source>
</evidence>
<evidence type="ECO:0000259" key="5">
    <source>
        <dbReference type="PROSITE" id="PS50871"/>
    </source>
</evidence>
<evidence type="ECO:0000256" key="2">
    <source>
        <dbReference type="ARBA" id="ARBA00022525"/>
    </source>
</evidence>
<evidence type="ECO:0000313" key="8">
    <source>
        <dbReference type="Proteomes" id="UP000254889"/>
    </source>
</evidence>
<feature type="domain" description="C1q" evidence="5">
    <location>
        <begin position="178"/>
        <end position="322"/>
    </location>
</feature>